<dbReference type="GO" id="GO:0000462">
    <property type="term" value="P:maturation of SSU-rRNA from tricistronic rRNA transcript (SSU-rRNA, 5.8S rRNA, LSU-rRNA)"/>
    <property type="evidence" value="ECO:0007669"/>
    <property type="project" value="TreeGrafter"/>
</dbReference>
<evidence type="ECO:0000256" key="6">
    <source>
        <dbReference type="PROSITE-ProRule" id="PRU00221"/>
    </source>
</evidence>
<evidence type="ECO:0000256" key="1">
    <source>
        <dbReference type="ARBA" id="ARBA00004604"/>
    </source>
</evidence>
<gene>
    <name evidence="9" type="ORF">TrCOL_g6657</name>
</gene>
<dbReference type="InterPro" id="IPR036322">
    <property type="entry name" value="WD40_repeat_dom_sf"/>
</dbReference>
<dbReference type="InterPro" id="IPR001680">
    <property type="entry name" value="WD40_rpt"/>
</dbReference>
<dbReference type="EMBL" id="BRYA01000399">
    <property type="protein sequence ID" value="GMI48454.1"/>
    <property type="molecule type" value="Genomic_DNA"/>
</dbReference>
<keyword evidence="10" id="KW-1185">Reference proteome</keyword>
<dbReference type="InterPro" id="IPR019775">
    <property type="entry name" value="WD40_repeat_CS"/>
</dbReference>
<feature type="compositionally biased region" description="Basic and acidic residues" evidence="7">
    <location>
        <begin position="521"/>
        <end position="552"/>
    </location>
</feature>
<comment type="caution">
    <text evidence="9">The sequence shown here is derived from an EMBL/GenBank/DDBJ whole genome shotgun (WGS) entry which is preliminary data.</text>
</comment>
<dbReference type="SMART" id="SM01033">
    <property type="entry name" value="BING4CT"/>
    <property type="match status" value="1"/>
</dbReference>
<feature type="compositionally biased region" description="Basic residues" evidence="7">
    <location>
        <begin position="499"/>
        <end position="520"/>
    </location>
</feature>
<keyword evidence="3 6" id="KW-0853">WD repeat</keyword>
<reference evidence="10" key="1">
    <citation type="journal article" date="2023" name="Commun. Biol.">
        <title>Genome analysis of Parmales, the sister group of diatoms, reveals the evolutionary specialization of diatoms from phago-mixotrophs to photoautotrophs.</title>
        <authorList>
            <person name="Ban H."/>
            <person name="Sato S."/>
            <person name="Yoshikawa S."/>
            <person name="Yamada K."/>
            <person name="Nakamura Y."/>
            <person name="Ichinomiya M."/>
            <person name="Sato N."/>
            <person name="Blanc-Mathieu R."/>
            <person name="Endo H."/>
            <person name="Kuwata A."/>
            <person name="Ogata H."/>
        </authorList>
    </citation>
    <scope>NUCLEOTIDE SEQUENCE [LARGE SCALE GENOMIC DNA]</scope>
</reference>
<dbReference type="PANTHER" id="PTHR14085:SF3">
    <property type="entry name" value="WD REPEAT-CONTAINING PROTEIN 46"/>
    <property type="match status" value="1"/>
</dbReference>
<name>A0A9W7GP26_9STRA</name>
<dbReference type="InterPro" id="IPR040315">
    <property type="entry name" value="WDR46/Utp7"/>
</dbReference>
<evidence type="ECO:0000259" key="8">
    <source>
        <dbReference type="SMART" id="SM01033"/>
    </source>
</evidence>
<dbReference type="AlphaFoldDB" id="A0A9W7GP26"/>
<feature type="region of interest" description="Disordered" evidence="7">
    <location>
        <begin position="485"/>
        <end position="569"/>
    </location>
</feature>
<keyword evidence="5" id="KW-0539">Nucleus</keyword>
<dbReference type="InterPro" id="IPR015943">
    <property type="entry name" value="WD40/YVTN_repeat-like_dom_sf"/>
</dbReference>
<evidence type="ECO:0000256" key="4">
    <source>
        <dbReference type="ARBA" id="ARBA00022737"/>
    </source>
</evidence>
<dbReference type="Pfam" id="PF08149">
    <property type="entry name" value="BING4CT"/>
    <property type="match status" value="1"/>
</dbReference>
<feature type="domain" description="BING4 C-terminal" evidence="8">
    <location>
        <begin position="388"/>
        <end position="469"/>
    </location>
</feature>
<feature type="repeat" description="WD" evidence="6">
    <location>
        <begin position="307"/>
        <end position="348"/>
    </location>
</feature>
<dbReference type="PROSITE" id="PS00678">
    <property type="entry name" value="WD_REPEATS_1"/>
    <property type="match status" value="1"/>
</dbReference>
<dbReference type="OrthoDB" id="10251154at2759"/>
<sequence length="569" mass="63830">MSFDVARGGYTKAKKNKSSDSTRHYNDGRNAIKESKASPATIEKYTKRNTSTKNLSGTVLKVRPGKNPSFKDKKASAYVSMVEKKFREGAVAAAEAEILDTTEGGFIEAEGEMERTYKVKMGEIKDSVDEQTAKQIFDLSLTDHPPYNVSYSQTGRHLLLTGRLGHVALMDALTLQLKTEFHLTHSGVNSIRSSTFLHNHQMFALAEKKAVYIYDHNGSEVHHLSDHVDPLALQYLPYHWLLASVGRAGWLKYTDTSTGEKVCEHRTKLGSCGVMRQNNYNAVLNLGHGNGCVTMWSPASSTPLVKMLCHRGRVTGLANDLGGNYMVTSGVDKKVKVWDLRTFRPVHEYFSYNDVQSLDISQTGVLAVGAGGGVTFWKDALMVKQKSPYLSHRIMRGGASCNEVRFRPYEDVVGIGHDKGFSSIVVPGVGESNFDSFEANIYEDKKQRQEKEVRSLLDKLKPEMIQLDPEQVGAVERDRKALVMEQREKAKEADANKPKKEKKKARGRNKISKKLARKHKNIMDESKLKLMEKRKADMREKGMGDEVMTREEKKRKKGLEEGGALARFF</sequence>
<accession>A0A9W7GP26</accession>
<evidence type="ECO:0000256" key="5">
    <source>
        <dbReference type="ARBA" id="ARBA00023242"/>
    </source>
</evidence>
<dbReference type="InterPro" id="IPR012952">
    <property type="entry name" value="BING4_C_dom"/>
</dbReference>
<evidence type="ECO:0000256" key="7">
    <source>
        <dbReference type="SAM" id="MobiDB-lite"/>
    </source>
</evidence>
<comment type="subcellular location">
    <subcellularLocation>
        <location evidence="1">Nucleus</location>
        <location evidence="1">Nucleolus</location>
    </subcellularLocation>
</comment>
<protein>
    <recommendedName>
        <fullName evidence="8">BING4 C-terminal domain-containing protein</fullName>
    </recommendedName>
</protein>
<dbReference type="PROSITE" id="PS50294">
    <property type="entry name" value="WD_REPEATS_REGION"/>
    <property type="match status" value="1"/>
</dbReference>
<keyword evidence="2" id="KW-0698">rRNA processing</keyword>
<evidence type="ECO:0000256" key="2">
    <source>
        <dbReference type="ARBA" id="ARBA00022552"/>
    </source>
</evidence>
<dbReference type="SMART" id="SM00320">
    <property type="entry name" value="WD40"/>
    <property type="match status" value="5"/>
</dbReference>
<proteinExistence type="predicted"/>
<evidence type="ECO:0000256" key="3">
    <source>
        <dbReference type="ARBA" id="ARBA00022574"/>
    </source>
</evidence>
<dbReference type="Gene3D" id="2.130.10.10">
    <property type="entry name" value="YVTN repeat-like/Quinoprotein amine dehydrogenase"/>
    <property type="match status" value="1"/>
</dbReference>
<organism evidence="9 10">
    <name type="scientific">Triparma columacea</name>
    <dbReference type="NCBI Taxonomy" id="722753"/>
    <lineage>
        <taxon>Eukaryota</taxon>
        <taxon>Sar</taxon>
        <taxon>Stramenopiles</taxon>
        <taxon>Ochrophyta</taxon>
        <taxon>Bolidophyceae</taxon>
        <taxon>Parmales</taxon>
        <taxon>Triparmaceae</taxon>
        <taxon>Triparma</taxon>
    </lineage>
</organism>
<evidence type="ECO:0000313" key="10">
    <source>
        <dbReference type="Proteomes" id="UP001165065"/>
    </source>
</evidence>
<keyword evidence="4" id="KW-0677">Repeat</keyword>
<feature type="region of interest" description="Disordered" evidence="7">
    <location>
        <begin position="1"/>
        <end position="49"/>
    </location>
</feature>
<dbReference type="GO" id="GO:0032040">
    <property type="term" value="C:small-subunit processome"/>
    <property type="evidence" value="ECO:0007669"/>
    <property type="project" value="TreeGrafter"/>
</dbReference>
<evidence type="ECO:0000313" key="9">
    <source>
        <dbReference type="EMBL" id="GMI48454.1"/>
    </source>
</evidence>
<dbReference type="Proteomes" id="UP001165065">
    <property type="component" value="Unassembled WGS sequence"/>
</dbReference>
<feature type="compositionally biased region" description="Basic and acidic residues" evidence="7">
    <location>
        <begin position="17"/>
        <end position="36"/>
    </location>
</feature>
<feature type="compositionally biased region" description="Basic and acidic residues" evidence="7">
    <location>
        <begin position="485"/>
        <end position="498"/>
    </location>
</feature>
<dbReference type="GO" id="GO:0030686">
    <property type="term" value="C:90S preribosome"/>
    <property type="evidence" value="ECO:0007669"/>
    <property type="project" value="TreeGrafter"/>
</dbReference>
<dbReference type="Pfam" id="PF00400">
    <property type="entry name" value="WD40"/>
    <property type="match status" value="1"/>
</dbReference>
<dbReference type="SUPFAM" id="SSF50978">
    <property type="entry name" value="WD40 repeat-like"/>
    <property type="match status" value="1"/>
</dbReference>
<dbReference type="PROSITE" id="PS50082">
    <property type="entry name" value="WD_REPEATS_2"/>
    <property type="match status" value="1"/>
</dbReference>
<dbReference type="PANTHER" id="PTHR14085">
    <property type="entry name" value="WD-REPEAT PROTEIN BING4"/>
    <property type="match status" value="1"/>
</dbReference>
<dbReference type="FunFam" id="2.130.10.10:FF:000378">
    <property type="entry name" value="U3 small nucleolar RNA-associated protein 7"/>
    <property type="match status" value="1"/>
</dbReference>